<evidence type="ECO:0000256" key="7">
    <source>
        <dbReference type="SAM" id="SignalP"/>
    </source>
</evidence>
<reference evidence="9 10" key="1">
    <citation type="submission" date="2019-03" db="EMBL/GenBank/DDBJ databases">
        <title>The complete genome sequence of Swingsia samuiensis NBRC107927(T).</title>
        <authorList>
            <person name="Chua K.-O."/>
            <person name="Chan K.-G."/>
            <person name="See-Too W.-S."/>
        </authorList>
    </citation>
    <scope>NUCLEOTIDE SEQUENCE [LARGE SCALE GENOMIC DNA]</scope>
    <source>
        <strain evidence="9 10">AH83</strain>
    </source>
</reference>
<dbReference type="Pfam" id="PF01435">
    <property type="entry name" value="Peptidase_M48"/>
    <property type="match status" value="1"/>
</dbReference>
<dbReference type="PROSITE" id="PS51257">
    <property type="entry name" value="PROKAR_LIPOPROTEIN"/>
    <property type="match status" value="1"/>
</dbReference>
<keyword evidence="3 6" id="KW-0378">Hydrolase</keyword>
<feature type="domain" description="Peptidase M48" evidence="8">
    <location>
        <begin position="65"/>
        <end position="243"/>
    </location>
</feature>
<organism evidence="9 10">
    <name type="scientific">Swingsia samuiensis</name>
    <dbReference type="NCBI Taxonomy" id="1293412"/>
    <lineage>
        <taxon>Bacteria</taxon>
        <taxon>Pseudomonadati</taxon>
        <taxon>Pseudomonadota</taxon>
        <taxon>Alphaproteobacteria</taxon>
        <taxon>Acetobacterales</taxon>
        <taxon>Acetobacteraceae</taxon>
        <taxon>Swingsia</taxon>
    </lineage>
</organism>
<evidence type="ECO:0000256" key="2">
    <source>
        <dbReference type="ARBA" id="ARBA00022723"/>
    </source>
</evidence>
<evidence type="ECO:0000259" key="8">
    <source>
        <dbReference type="Pfam" id="PF01435"/>
    </source>
</evidence>
<keyword evidence="1 6" id="KW-0645">Protease</keyword>
<dbReference type="KEGG" id="ssam:E3D00_04100"/>
<dbReference type="InterPro" id="IPR051156">
    <property type="entry name" value="Mito/Outer_Membr_Metalloprot"/>
</dbReference>
<dbReference type="PANTHER" id="PTHR22726">
    <property type="entry name" value="METALLOENDOPEPTIDASE OMA1"/>
    <property type="match status" value="1"/>
</dbReference>
<dbReference type="CDD" id="cd07331">
    <property type="entry name" value="M48C_Oma1_like"/>
    <property type="match status" value="1"/>
</dbReference>
<dbReference type="Proteomes" id="UP000316313">
    <property type="component" value="Chromosome"/>
</dbReference>
<feature type="signal peptide" evidence="7">
    <location>
        <begin position="1"/>
        <end position="21"/>
    </location>
</feature>
<evidence type="ECO:0000256" key="1">
    <source>
        <dbReference type="ARBA" id="ARBA00022670"/>
    </source>
</evidence>
<gene>
    <name evidence="9" type="ORF">E3D00_04100</name>
</gene>
<evidence type="ECO:0000256" key="4">
    <source>
        <dbReference type="ARBA" id="ARBA00022833"/>
    </source>
</evidence>
<dbReference type="GO" id="GO:0046872">
    <property type="term" value="F:metal ion binding"/>
    <property type="evidence" value="ECO:0007669"/>
    <property type="project" value="UniProtKB-KW"/>
</dbReference>
<dbReference type="Gene3D" id="3.30.2010.10">
    <property type="entry name" value="Metalloproteases ('zincins'), catalytic domain"/>
    <property type="match status" value="1"/>
</dbReference>
<dbReference type="GO" id="GO:0004222">
    <property type="term" value="F:metalloendopeptidase activity"/>
    <property type="evidence" value="ECO:0007669"/>
    <property type="project" value="InterPro"/>
</dbReference>
<dbReference type="AlphaFoldDB" id="A0A4Y6UGZ0"/>
<evidence type="ECO:0000256" key="5">
    <source>
        <dbReference type="ARBA" id="ARBA00023049"/>
    </source>
</evidence>
<evidence type="ECO:0000256" key="3">
    <source>
        <dbReference type="ARBA" id="ARBA00022801"/>
    </source>
</evidence>
<evidence type="ECO:0000256" key="6">
    <source>
        <dbReference type="RuleBase" id="RU003983"/>
    </source>
</evidence>
<dbReference type="OrthoDB" id="9810445at2"/>
<dbReference type="PANTHER" id="PTHR22726:SF1">
    <property type="entry name" value="METALLOENDOPEPTIDASE OMA1, MITOCHONDRIAL"/>
    <property type="match status" value="1"/>
</dbReference>
<protein>
    <submittedName>
        <fullName evidence="9">M48 family peptidase</fullName>
    </submittedName>
</protein>
<feature type="chain" id="PRO_5021430289" evidence="7">
    <location>
        <begin position="22"/>
        <end position="261"/>
    </location>
</feature>
<dbReference type="RefSeq" id="WP_141460193.1">
    <property type="nucleotide sequence ID" value="NZ_CP038141.1"/>
</dbReference>
<comment type="similarity">
    <text evidence="6">Belongs to the peptidase M48 family.</text>
</comment>
<keyword evidence="7" id="KW-0732">Signal</keyword>
<keyword evidence="4 6" id="KW-0862">Zinc</keyword>
<sequence>MKKHHAAAAFLLGLSSCASIANLTGNDTHSLNLQSAQEYSQLVQKANAENAIVSSGPDYDLASKVLTRMEPYADQINQTGEPFQWQLTVFKSNEINAWVMPGGRVGVYTGLIDQLHLTEPEMAAVLGHEMTHALEEHAKQQAGAQILTNIATGVASTYTGGVYGDAISAASQLGVGLPYSRSLETRADLGGLMLMARSGYDPKAALSLWDKMAKFSGSGNAGGLAKYLSDHPNNAERTAAIQEAMPKAVALYNEFLQQHKN</sequence>
<name>A0A4Y6UGZ0_9PROT</name>
<accession>A0A4Y6UGZ0</accession>
<evidence type="ECO:0000313" key="9">
    <source>
        <dbReference type="EMBL" id="QDH16839.1"/>
    </source>
</evidence>
<dbReference type="GO" id="GO:0016020">
    <property type="term" value="C:membrane"/>
    <property type="evidence" value="ECO:0007669"/>
    <property type="project" value="TreeGrafter"/>
</dbReference>
<comment type="cofactor">
    <cofactor evidence="6">
        <name>Zn(2+)</name>
        <dbReference type="ChEBI" id="CHEBI:29105"/>
    </cofactor>
    <text evidence="6">Binds 1 zinc ion per subunit.</text>
</comment>
<dbReference type="EMBL" id="CP038141">
    <property type="protein sequence ID" value="QDH16839.1"/>
    <property type="molecule type" value="Genomic_DNA"/>
</dbReference>
<dbReference type="GO" id="GO:0051603">
    <property type="term" value="P:proteolysis involved in protein catabolic process"/>
    <property type="evidence" value="ECO:0007669"/>
    <property type="project" value="TreeGrafter"/>
</dbReference>
<proteinExistence type="inferred from homology"/>
<evidence type="ECO:0000313" key="10">
    <source>
        <dbReference type="Proteomes" id="UP000316313"/>
    </source>
</evidence>
<dbReference type="InterPro" id="IPR001915">
    <property type="entry name" value="Peptidase_M48"/>
</dbReference>
<keyword evidence="2" id="KW-0479">Metal-binding</keyword>
<keyword evidence="5 6" id="KW-0482">Metalloprotease</keyword>
<keyword evidence="10" id="KW-1185">Reference proteome</keyword>